<keyword evidence="2" id="KW-1185">Reference proteome</keyword>
<dbReference type="AlphaFoldDB" id="A0A0C3JJ07"/>
<sequence length="126" mass="14128">MGSALPASSVNHLDYHSPHLLGIVPLHKWPTIRALPTSRASHRISCVAHYPVSRIIFFPNGAPYGYDVQLFSTIDRFKRATTPMHVHAIHTCPGLYTDTSVTDKTVLDRSRRRISITSRISRIAIN</sequence>
<accession>A0A0C3JJ07</accession>
<evidence type="ECO:0000313" key="1">
    <source>
        <dbReference type="EMBL" id="KIO09093.1"/>
    </source>
</evidence>
<protein>
    <submittedName>
        <fullName evidence="1">Uncharacterized protein</fullName>
    </submittedName>
</protein>
<dbReference type="EMBL" id="KN831955">
    <property type="protein sequence ID" value="KIO09093.1"/>
    <property type="molecule type" value="Genomic_DNA"/>
</dbReference>
<name>A0A0C3JJ07_PISTI</name>
<organism evidence="1 2">
    <name type="scientific">Pisolithus tinctorius Marx 270</name>
    <dbReference type="NCBI Taxonomy" id="870435"/>
    <lineage>
        <taxon>Eukaryota</taxon>
        <taxon>Fungi</taxon>
        <taxon>Dikarya</taxon>
        <taxon>Basidiomycota</taxon>
        <taxon>Agaricomycotina</taxon>
        <taxon>Agaricomycetes</taxon>
        <taxon>Agaricomycetidae</taxon>
        <taxon>Boletales</taxon>
        <taxon>Sclerodermatineae</taxon>
        <taxon>Pisolithaceae</taxon>
        <taxon>Pisolithus</taxon>
    </lineage>
</organism>
<reference evidence="1 2" key="1">
    <citation type="submission" date="2014-04" db="EMBL/GenBank/DDBJ databases">
        <authorList>
            <consortium name="DOE Joint Genome Institute"/>
            <person name="Kuo A."/>
            <person name="Kohler A."/>
            <person name="Costa M.D."/>
            <person name="Nagy L.G."/>
            <person name="Floudas D."/>
            <person name="Copeland A."/>
            <person name="Barry K.W."/>
            <person name="Cichocki N."/>
            <person name="Veneault-Fourrey C."/>
            <person name="LaButti K."/>
            <person name="Lindquist E.A."/>
            <person name="Lipzen A."/>
            <person name="Lundell T."/>
            <person name="Morin E."/>
            <person name="Murat C."/>
            <person name="Sun H."/>
            <person name="Tunlid A."/>
            <person name="Henrissat B."/>
            <person name="Grigoriev I.V."/>
            <person name="Hibbett D.S."/>
            <person name="Martin F."/>
            <person name="Nordberg H.P."/>
            <person name="Cantor M.N."/>
            <person name="Hua S.X."/>
        </authorList>
    </citation>
    <scope>NUCLEOTIDE SEQUENCE [LARGE SCALE GENOMIC DNA]</scope>
    <source>
        <strain evidence="1 2">Marx 270</strain>
    </source>
</reference>
<reference evidence="2" key="2">
    <citation type="submission" date="2015-01" db="EMBL/GenBank/DDBJ databases">
        <title>Evolutionary Origins and Diversification of the Mycorrhizal Mutualists.</title>
        <authorList>
            <consortium name="DOE Joint Genome Institute"/>
            <consortium name="Mycorrhizal Genomics Consortium"/>
            <person name="Kohler A."/>
            <person name="Kuo A."/>
            <person name="Nagy L.G."/>
            <person name="Floudas D."/>
            <person name="Copeland A."/>
            <person name="Barry K.W."/>
            <person name="Cichocki N."/>
            <person name="Veneault-Fourrey C."/>
            <person name="LaButti K."/>
            <person name="Lindquist E.A."/>
            <person name="Lipzen A."/>
            <person name="Lundell T."/>
            <person name="Morin E."/>
            <person name="Murat C."/>
            <person name="Riley R."/>
            <person name="Ohm R."/>
            <person name="Sun H."/>
            <person name="Tunlid A."/>
            <person name="Henrissat B."/>
            <person name="Grigoriev I.V."/>
            <person name="Hibbett D.S."/>
            <person name="Martin F."/>
        </authorList>
    </citation>
    <scope>NUCLEOTIDE SEQUENCE [LARGE SCALE GENOMIC DNA]</scope>
    <source>
        <strain evidence="2">Marx 270</strain>
    </source>
</reference>
<dbReference type="InParanoid" id="A0A0C3JJ07"/>
<proteinExistence type="predicted"/>
<dbReference type="Proteomes" id="UP000054217">
    <property type="component" value="Unassembled WGS sequence"/>
</dbReference>
<gene>
    <name evidence="1" type="ORF">M404DRAFT_306379</name>
</gene>
<dbReference type="HOGENOM" id="CLU_1982459_0_0_1"/>
<evidence type="ECO:0000313" key="2">
    <source>
        <dbReference type="Proteomes" id="UP000054217"/>
    </source>
</evidence>